<evidence type="ECO:0000256" key="1">
    <source>
        <dbReference type="SAM" id="MobiDB-lite"/>
    </source>
</evidence>
<dbReference type="AlphaFoldDB" id="A0A7K3M1A6"/>
<dbReference type="EMBL" id="WLZY01000002">
    <property type="protein sequence ID" value="NDL57059.1"/>
    <property type="molecule type" value="Genomic_DNA"/>
</dbReference>
<keyword evidence="3" id="KW-1185">Reference proteome</keyword>
<dbReference type="Gene3D" id="3.40.190.10">
    <property type="entry name" value="Periplasmic binding protein-like II"/>
    <property type="match status" value="2"/>
</dbReference>
<evidence type="ECO:0000313" key="2">
    <source>
        <dbReference type="EMBL" id="NDL57059.1"/>
    </source>
</evidence>
<gene>
    <name evidence="2" type="ORF">F7O44_08260</name>
</gene>
<organism evidence="2 3">
    <name type="scientific">Phytoactinopolyspora mesophila</name>
    <dbReference type="NCBI Taxonomy" id="2650750"/>
    <lineage>
        <taxon>Bacteria</taxon>
        <taxon>Bacillati</taxon>
        <taxon>Actinomycetota</taxon>
        <taxon>Actinomycetes</taxon>
        <taxon>Jiangellales</taxon>
        <taxon>Jiangellaceae</taxon>
        <taxon>Phytoactinopolyspora</taxon>
    </lineage>
</organism>
<dbReference type="SUPFAM" id="SSF53850">
    <property type="entry name" value="Periplasmic binding protein-like II"/>
    <property type="match status" value="1"/>
</dbReference>
<accession>A0A7K3M1A6</accession>
<feature type="compositionally biased region" description="Low complexity" evidence="1">
    <location>
        <begin position="78"/>
        <end position="102"/>
    </location>
</feature>
<reference evidence="2 3" key="1">
    <citation type="submission" date="2019-11" db="EMBL/GenBank/DDBJ databases">
        <authorList>
            <person name="Li X.-J."/>
            <person name="Feng X.-M."/>
        </authorList>
    </citation>
    <scope>NUCLEOTIDE SEQUENCE [LARGE SCALE GENOMIC DNA]</scope>
    <source>
        <strain evidence="2 3">XMNu-373</strain>
    </source>
</reference>
<evidence type="ECO:0000313" key="3">
    <source>
        <dbReference type="Proteomes" id="UP000460435"/>
    </source>
</evidence>
<comment type="caution">
    <text evidence="2">The sequence shown here is derived from an EMBL/GenBank/DDBJ whole genome shotgun (WGS) entry which is preliminary data.</text>
</comment>
<feature type="region of interest" description="Disordered" evidence="1">
    <location>
        <begin position="78"/>
        <end position="105"/>
    </location>
</feature>
<name>A0A7K3M1A6_9ACTN</name>
<sequence length="363" mass="37955">MINAEGDPRLVRLIIKCPPASELVGDDWVSSRRPVLSAELLPGRTLISPKQLGVLGIGVLALAACTSDDAANVEVNPPSTAAATTAPTPTAGPTEADPTPDTFGSLADLVPEDLQGSVLALGIPPEEMRSTVYLEVEDGVATGVLPELLQAAGNLLGLETEQREFNNGDELEEAYLDGDPAAYMVVASPRGFPTSYADIVAFVEYDELFLLGPGVEIGDEPTDLCGLRIGQYEPEHSEPRLAGYFAEISALCEAMGESIELVSYTPDDISTSEAVAAGDIDAAPTDEVMGARALSDFPELSLGGHVTGRGTSTFIVGQEHGLAEPLAEALHELAANGTYEEIMASHGMPNVAPSEPMVNVVED</sequence>
<dbReference type="Proteomes" id="UP000460435">
    <property type="component" value="Unassembled WGS sequence"/>
</dbReference>
<proteinExistence type="predicted"/>
<protein>
    <submittedName>
        <fullName evidence="2">Transporter substrate-binding domain-containing protein</fullName>
    </submittedName>
</protein>